<feature type="compositionally biased region" description="Polar residues" evidence="8">
    <location>
        <begin position="475"/>
        <end position="508"/>
    </location>
</feature>
<dbReference type="Proteomes" id="UP001153292">
    <property type="component" value="Chromosome 3"/>
</dbReference>
<keyword evidence="9" id="KW-0812">Transmembrane</keyword>
<dbReference type="InterPro" id="IPR001563">
    <property type="entry name" value="Peptidase_S10"/>
</dbReference>
<protein>
    <recommendedName>
        <fullName evidence="7">Carboxypeptidase</fullName>
        <ecNumber evidence="7">3.4.16.-</ecNumber>
    </recommendedName>
</protein>
<name>A0ABN8BDR0_CHISP</name>
<dbReference type="Gene3D" id="3.40.50.1820">
    <property type="entry name" value="alpha/beta hydrolase"/>
    <property type="match status" value="1"/>
</dbReference>
<feature type="transmembrane region" description="Helical" evidence="9">
    <location>
        <begin position="514"/>
        <end position="536"/>
    </location>
</feature>
<keyword evidence="2 7" id="KW-0121">Carboxypeptidase</keyword>
<evidence type="ECO:0000256" key="5">
    <source>
        <dbReference type="ARBA" id="ARBA00022801"/>
    </source>
</evidence>
<accession>A0ABN8BDR0</accession>
<evidence type="ECO:0000256" key="4">
    <source>
        <dbReference type="ARBA" id="ARBA00022729"/>
    </source>
</evidence>
<keyword evidence="11" id="KW-1185">Reference proteome</keyword>
<evidence type="ECO:0000313" key="11">
    <source>
        <dbReference type="Proteomes" id="UP001153292"/>
    </source>
</evidence>
<dbReference type="PROSITE" id="PS00131">
    <property type="entry name" value="CARBOXYPEPT_SER_SER"/>
    <property type="match status" value="1"/>
</dbReference>
<evidence type="ECO:0000256" key="8">
    <source>
        <dbReference type="SAM" id="MobiDB-lite"/>
    </source>
</evidence>
<organism evidence="10 11">
    <name type="scientific">Chilo suppressalis</name>
    <name type="common">Asiatic rice borer moth</name>
    <dbReference type="NCBI Taxonomy" id="168631"/>
    <lineage>
        <taxon>Eukaryota</taxon>
        <taxon>Metazoa</taxon>
        <taxon>Ecdysozoa</taxon>
        <taxon>Arthropoda</taxon>
        <taxon>Hexapoda</taxon>
        <taxon>Insecta</taxon>
        <taxon>Pterygota</taxon>
        <taxon>Neoptera</taxon>
        <taxon>Endopterygota</taxon>
        <taxon>Lepidoptera</taxon>
        <taxon>Glossata</taxon>
        <taxon>Ditrysia</taxon>
        <taxon>Pyraloidea</taxon>
        <taxon>Crambidae</taxon>
        <taxon>Crambinae</taxon>
        <taxon>Chilo</taxon>
    </lineage>
</organism>
<proteinExistence type="inferred from homology"/>
<dbReference type="PRINTS" id="PR00724">
    <property type="entry name" value="CRBOXYPTASEC"/>
</dbReference>
<dbReference type="EC" id="3.4.16.-" evidence="7"/>
<evidence type="ECO:0000256" key="6">
    <source>
        <dbReference type="ARBA" id="ARBA00023180"/>
    </source>
</evidence>
<keyword evidence="6" id="KW-0325">Glycoprotein</keyword>
<dbReference type="SUPFAM" id="SSF53474">
    <property type="entry name" value="alpha/beta-Hydrolases"/>
    <property type="match status" value="1"/>
</dbReference>
<feature type="signal peptide" evidence="7">
    <location>
        <begin position="1"/>
        <end position="17"/>
    </location>
</feature>
<dbReference type="InterPro" id="IPR018202">
    <property type="entry name" value="Ser_caboxypep_ser_AS"/>
</dbReference>
<dbReference type="InterPro" id="IPR029058">
    <property type="entry name" value="AB_hydrolase_fold"/>
</dbReference>
<dbReference type="PROSITE" id="PS00560">
    <property type="entry name" value="CARBOXYPEPT_SER_HIS"/>
    <property type="match status" value="1"/>
</dbReference>
<evidence type="ECO:0000256" key="2">
    <source>
        <dbReference type="ARBA" id="ARBA00022645"/>
    </source>
</evidence>
<dbReference type="EMBL" id="OU963896">
    <property type="protein sequence ID" value="CAH0405031.1"/>
    <property type="molecule type" value="Genomic_DNA"/>
</dbReference>
<evidence type="ECO:0000256" key="7">
    <source>
        <dbReference type="RuleBase" id="RU361156"/>
    </source>
</evidence>
<feature type="chain" id="PRO_5044990627" description="Carboxypeptidase" evidence="7">
    <location>
        <begin position="18"/>
        <end position="563"/>
    </location>
</feature>
<gene>
    <name evidence="10" type="ORF">CHILSU_LOCUS8380</name>
</gene>
<comment type="similarity">
    <text evidence="1 7">Belongs to the peptidase S10 family.</text>
</comment>
<keyword evidence="3 7" id="KW-0645">Protease</keyword>
<dbReference type="InterPro" id="IPR033124">
    <property type="entry name" value="Ser_caboxypep_his_AS"/>
</dbReference>
<evidence type="ECO:0000256" key="3">
    <source>
        <dbReference type="ARBA" id="ARBA00022670"/>
    </source>
</evidence>
<dbReference type="PANTHER" id="PTHR11802:SF472">
    <property type="entry name" value="SERINE CARBOXYPEPTIDASE CPVL-RELATED"/>
    <property type="match status" value="1"/>
</dbReference>
<keyword evidence="9" id="KW-0472">Membrane</keyword>
<feature type="region of interest" description="Disordered" evidence="8">
    <location>
        <begin position="467"/>
        <end position="508"/>
    </location>
</feature>
<evidence type="ECO:0000256" key="9">
    <source>
        <dbReference type="SAM" id="Phobius"/>
    </source>
</evidence>
<keyword evidence="5 7" id="KW-0378">Hydrolase</keyword>
<dbReference type="PANTHER" id="PTHR11802">
    <property type="entry name" value="SERINE PROTEASE FAMILY S10 SERINE CARBOXYPEPTIDASE"/>
    <property type="match status" value="1"/>
</dbReference>
<evidence type="ECO:0000313" key="10">
    <source>
        <dbReference type="EMBL" id="CAH0405031.1"/>
    </source>
</evidence>
<evidence type="ECO:0000256" key="1">
    <source>
        <dbReference type="ARBA" id="ARBA00009431"/>
    </source>
</evidence>
<reference evidence="10" key="1">
    <citation type="submission" date="2021-12" db="EMBL/GenBank/DDBJ databases">
        <authorList>
            <person name="King R."/>
        </authorList>
    </citation>
    <scope>NUCLEOTIDE SEQUENCE</scope>
</reference>
<dbReference type="Pfam" id="PF00450">
    <property type="entry name" value="Peptidase_S10"/>
    <property type="match status" value="1"/>
</dbReference>
<keyword evidence="9" id="KW-1133">Transmembrane helix</keyword>
<sequence length="563" mass="63596">MNALIVLICAFFGIATFTPLRPSPALILTPYIERNETESARNASRVDPSKFLNVSSHSGFLTVDVVKNTNLFFWYFPVENKPLNTTPWIIWLQGGPGATSLAGLFLEIGPFQYDKELKLREWSWSKEYSLLFIDSPVGAGYSFTSSDDGFVSNMDECSGHLYGFLQQFLELFPEHRHAPLYLAGESYAGHFVPALAHRILHPPPEIHRSALRDISINLKGLMLGNPLIDRRDETDISSTYYQWGLIDQQGKLVVQPLQHQYEKAIEKNDSAAAYKLRNSLIDRLSELTNQYQTYNVLKDDMELQRFMEFIKKPEIAQAIHVGDRGFTFSNSEVHTKLIPDFLEKASTKVEELLEHYKILIFCGQLDLTVPYIANAEARRKNWRWSHRNDFLKAPRLPWLYNGSLAGYVKSGGGLTEVLVRGAGHLVPLDKPAEVKQLITYFINGLDLPSSTQAKVIALEIPTYTENNEERKGVTPITSSTQSTNENEKANTPSSQSAKENVVPSTSSSQAKNGMVASAVLNVILVIIIILGIVYWVRWKRRTETYYYDMVDNTSLNDAVLTMN</sequence>
<keyword evidence="4 7" id="KW-0732">Signal</keyword>